<proteinExistence type="predicted"/>
<evidence type="ECO:0000313" key="1">
    <source>
        <dbReference type="EMBL" id="MBF9235958.1"/>
    </source>
</evidence>
<keyword evidence="2" id="KW-1185">Reference proteome</keyword>
<reference evidence="1 2" key="1">
    <citation type="submission" date="2020-11" db="EMBL/GenBank/DDBJ databases">
        <authorList>
            <person name="Kim M.K."/>
        </authorList>
    </citation>
    <scope>NUCLEOTIDE SEQUENCE [LARGE SCALE GENOMIC DNA]</scope>
    <source>
        <strain evidence="1 2">BT683</strain>
    </source>
</reference>
<dbReference type="EMBL" id="JADQDQ010000001">
    <property type="protein sequence ID" value="MBF9235958.1"/>
    <property type="molecule type" value="Genomic_DNA"/>
</dbReference>
<comment type="caution">
    <text evidence="1">The sequence shown here is derived from an EMBL/GenBank/DDBJ whole genome shotgun (WGS) entry which is preliminary data.</text>
</comment>
<organism evidence="1 2">
    <name type="scientific">Hymenobacter jeongseonensis</name>
    <dbReference type="NCBI Taxonomy" id="2791027"/>
    <lineage>
        <taxon>Bacteria</taxon>
        <taxon>Pseudomonadati</taxon>
        <taxon>Bacteroidota</taxon>
        <taxon>Cytophagia</taxon>
        <taxon>Cytophagales</taxon>
        <taxon>Hymenobacteraceae</taxon>
        <taxon>Hymenobacter</taxon>
    </lineage>
</organism>
<sequence>MGFFVLLLNKELSPARVASLLGRLFAIEAASVAELLSTASSQLYYEIRLLQQDTVPRSDDPAAIFFVELCIYPHGQLQALYDSDQAVARAFSHESQLPVIVGAQNKLDPYRWLLFEAEQVYEVDEWPEDEETAAITVTRENKTRRPSR</sequence>
<evidence type="ECO:0000313" key="2">
    <source>
        <dbReference type="Proteomes" id="UP000597617"/>
    </source>
</evidence>
<gene>
    <name evidence="1" type="ORF">I2I05_00980</name>
</gene>
<name>A0ABS0IDB6_9BACT</name>
<protein>
    <submittedName>
        <fullName evidence="1">Uncharacterized protein</fullName>
    </submittedName>
</protein>
<dbReference type="RefSeq" id="WP_196280343.1">
    <property type="nucleotide sequence ID" value="NZ_JADQDQ010000001.1"/>
</dbReference>
<accession>A0ABS0IDB6</accession>
<dbReference type="Proteomes" id="UP000597617">
    <property type="component" value="Unassembled WGS sequence"/>
</dbReference>